<evidence type="ECO:0000256" key="4">
    <source>
        <dbReference type="ARBA" id="ARBA00035394"/>
    </source>
</evidence>
<accession>A0A075GA29</accession>
<dbReference type="EMBL" id="KF900585">
    <property type="protein sequence ID" value="AIF00230.1"/>
    <property type="molecule type" value="Genomic_DNA"/>
</dbReference>
<proteinExistence type="inferred from homology"/>
<dbReference type="Pfam" id="PF00833">
    <property type="entry name" value="Ribosomal_S17e"/>
    <property type="match status" value="1"/>
</dbReference>
<evidence type="ECO:0000313" key="6">
    <source>
        <dbReference type="EMBL" id="AIF00230.1"/>
    </source>
</evidence>
<feature type="region of interest" description="Disordered" evidence="5">
    <location>
        <begin position="63"/>
        <end position="116"/>
    </location>
</feature>
<dbReference type="PROSITE" id="PS00712">
    <property type="entry name" value="RIBOSOMAL_S17E"/>
    <property type="match status" value="1"/>
</dbReference>
<dbReference type="GO" id="GO:0003735">
    <property type="term" value="F:structural constituent of ribosome"/>
    <property type="evidence" value="ECO:0007669"/>
    <property type="project" value="InterPro"/>
</dbReference>
<dbReference type="GO" id="GO:0005829">
    <property type="term" value="C:cytosol"/>
    <property type="evidence" value="ECO:0007669"/>
    <property type="project" value="UniProtKB-ARBA"/>
</dbReference>
<gene>
    <name evidence="6" type="primary">RP-S17e</name>
    <name evidence="6" type="synonym">RPS17</name>
</gene>
<reference evidence="6" key="1">
    <citation type="journal article" date="2014" name="Genome Biol. Evol.">
        <title>Pangenome evidence for extensive interdomain horizontal transfer affecting lineage core and shell genes in uncultured planktonic thaumarchaeota and euryarchaeota.</title>
        <authorList>
            <person name="Deschamps P."/>
            <person name="Zivanovic Y."/>
            <person name="Moreira D."/>
            <person name="Rodriguez-Valera F."/>
            <person name="Lopez-Garcia P."/>
        </authorList>
    </citation>
    <scope>NUCLEOTIDE SEQUENCE</scope>
</reference>
<dbReference type="Gene3D" id="1.10.60.20">
    <property type="entry name" value="Ribosomal protein S17e-like"/>
    <property type="match status" value="1"/>
</dbReference>
<organism evidence="6">
    <name type="scientific">uncultured marine thaumarchaeote KM3_12_F11</name>
    <dbReference type="NCBI Taxonomy" id="1455999"/>
    <lineage>
        <taxon>Archaea</taxon>
        <taxon>Nitrososphaerota</taxon>
        <taxon>environmental samples</taxon>
    </lineage>
</organism>
<name>A0A075GA29_9ARCH</name>
<evidence type="ECO:0000256" key="5">
    <source>
        <dbReference type="SAM" id="MobiDB-lite"/>
    </source>
</evidence>
<dbReference type="PANTHER" id="PTHR10732:SF0">
    <property type="entry name" value="40S RIBOSOMAL PROTEIN S17"/>
    <property type="match status" value="1"/>
</dbReference>
<keyword evidence="3" id="KW-0687">Ribonucleoprotein</keyword>
<comment type="similarity">
    <text evidence="1">Belongs to the eukaryotic ribosomal protein eS17 family.</text>
</comment>
<dbReference type="SUPFAM" id="SSF116820">
    <property type="entry name" value="Rps17e-like"/>
    <property type="match status" value="1"/>
</dbReference>
<dbReference type="GO" id="GO:0006412">
    <property type="term" value="P:translation"/>
    <property type="evidence" value="ECO:0007669"/>
    <property type="project" value="InterPro"/>
</dbReference>
<evidence type="ECO:0000256" key="2">
    <source>
        <dbReference type="ARBA" id="ARBA00022980"/>
    </source>
</evidence>
<dbReference type="GO" id="GO:0005840">
    <property type="term" value="C:ribosome"/>
    <property type="evidence" value="ECO:0007669"/>
    <property type="project" value="UniProtKB-KW"/>
</dbReference>
<evidence type="ECO:0000256" key="1">
    <source>
        <dbReference type="ARBA" id="ARBA00010444"/>
    </source>
</evidence>
<dbReference type="GO" id="GO:1990904">
    <property type="term" value="C:ribonucleoprotein complex"/>
    <property type="evidence" value="ECO:0007669"/>
    <property type="project" value="UniProtKB-KW"/>
</dbReference>
<dbReference type="InterPro" id="IPR018273">
    <property type="entry name" value="Ribosomal_eS17_CS"/>
</dbReference>
<dbReference type="InterPro" id="IPR001210">
    <property type="entry name" value="Ribosomal_eS17"/>
</dbReference>
<sequence>MDRIKRLSFEVLNDHKTKFGEDFTENKKALNQVSIIRSKGLKNKVAGYITRFNKKQILNEQYKQDNVDSSNDEEQDSSLEIAESEDISETVEEITLTNEEVETIAATKESVEEKSE</sequence>
<evidence type="ECO:0000256" key="3">
    <source>
        <dbReference type="ARBA" id="ARBA00023274"/>
    </source>
</evidence>
<keyword evidence="2 6" id="KW-0689">Ribosomal protein</keyword>
<protein>
    <recommendedName>
        <fullName evidence="4">30S ribosomal protein S17e</fullName>
    </recommendedName>
</protein>
<dbReference type="InterPro" id="IPR036401">
    <property type="entry name" value="Ribosomal_eS17_sf"/>
</dbReference>
<dbReference type="PANTHER" id="PTHR10732">
    <property type="entry name" value="40S RIBOSOMAL PROTEIN S17"/>
    <property type="match status" value="1"/>
</dbReference>
<feature type="compositionally biased region" description="Acidic residues" evidence="5">
    <location>
        <begin position="70"/>
        <end position="92"/>
    </location>
</feature>
<dbReference type="AlphaFoldDB" id="A0A075GA29"/>